<keyword evidence="2" id="KW-1185">Reference proteome</keyword>
<accession>A0A1J1HJN4</accession>
<dbReference type="AlphaFoldDB" id="A0A1J1HJN4"/>
<dbReference type="Proteomes" id="UP000183832">
    <property type="component" value="Unassembled WGS sequence"/>
</dbReference>
<evidence type="ECO:0000313" key="1">
    <source>
        <dbReference type="EMBL" id="CRK88123.1"/>
    </source>
</evidence>
<sequence length="71" mass="8097">MKVKTFWVRDGENVCGVKFFPCQTQMSEGVDELFAMRWSQNFSNNLEKKLHSNESLGFPVSAIFYLATGLS</sequence>
<dbReference type="EMBL" id="CVRI01000006">
    <property type="protein sequence ID" value="CRK88123.1"/>
    <property type="molecule type" value="Genomic_DNA"/>
</dbReference>
<protein>
    <submittedName>
        <fullName evidence="1">CLUMA_CG001908, isoform A</fullName>
    </submittedName>
</protein>
<gene>
    <name evidence="1" type="ORF">CLUMA_CG001908</name>
</gene>
<name>A0A1J1HJN4_9DIPT</name>
<proteinExistence type="predicted"/>
<reference evidence="1 2" key="1">
    <citation type="submission" date="2015-04" db="EMBL/GenBank/DDBJ databases">
        <authorList>
            <person name="Syromyatnikov M.Y."/>
            <person name="Popov V.N."/>
        </authorList>
    </citation>
    <scope>NUCLEOTIDE SEQUENCE [LARGE SCALE GENOMIC DNA]</scope>
</reference>
<organism evidence="1 2">
    <name type="scientific">Clunio marinus</name>
    <dbReference type="NCBI Taxonomy" id="568069"/>
    <lineage>
        <taxon>Eukaryota</taxon>
        <taxon>Metazoa</taxon>
        <taxon>Ecdysozoa</taxon>
        <taxon>Arthropoda</taxon>
        <taxon>Hexapoda</taxon>
        <taxon>Insecta</taxon>
        <taxon>Pterygota</taxon>
        <taxon>Neoptera</taxon>
        <taxon>Endopterygota</taxon>
        <taxon>Diptera</taxon>
        <taxon>Nematocera</taxon>
        <taxon>Chironomoidea</taxon>
        <taxon>Chironomidae</taxon>
        <taxon>Clunio</taxon>
    </lineage>
</organism>
<evidence type="ECO:0000313" key="2">
    <source>
        <dbReference type="Proteomes" id="UP000183832"/>
    </source>
</evidence>